<feature type="compositionally biased region" description="Low complexity" evidence="1">
    <location>
        <begin position="84"/>
        <end position="96"/>
    </location>
</feature>
<sequence length="251" mass="28057">MPKSPTELSLREILDRYSGDKELLKVILEAKCLEDKKIAAQETHMEERVKLENRKIEYEIMKQFKNHPLVQPPKVLFSDPNAKQNSNNNGQHQQSGVSGGGSQLPTLSSYLPTSAGTQISPSSQQFTPITPFNQHEGSNPDSPPHPRILSDVTIPRQKYSPTHNNNNTNNNRPQRPRINTNTFPYSRPETGGAPLTLSIYRTNNPSHQPTTTNASIKTISGMVHRHSRNDPIKSAPVRDRRDPANTLESSS</sequence>
<dbReference type="Proteomes" id="UP000070444">
    <property type="component" value="Unassembled WGS sequence"/>
</dbReference>
<protein>
    <submittedName>
        <fullName evidence="2">Uncharacterized protein</fullName>
    </submittedName>
</protein>
<feature type="compositionally biased region" description="Basic and acidic residues" evidence="1">
    <location>
        <begin position="228"/>
        <end position="243"/>
    </location>
</feature>
<evidence type="ECO:0000313" key="2">
    <source>
        <dbReference type="EMBL" id="KXN73779.1"/>
    </source>
</evidence>
<feature type="region of interest" description="Disordered" evidence="1">
    <location>
        <begin position="71"/>
        <end position="188"/>
    </location>
</feature>
<proteinExistence type="predicted"/>
<gene>
    <name evidence="2" type="ORF">CONCODRAFT_77169</name>
</gene>
<organism evidence="2 3">
    <name type="scientific">Conidiobolus coronatus (strain ATCC 28846 / CBS 209.66 / NRRL 28638)</name>
    <name type="common">Delacroixia coronata</name>
    <dbReference type="NCBI Taxonomy" id="796925"/>
    <lineage>
        <taxon>Eukaryota</taxon>
        <taxon>Fungi</taxon>
        <taxon>Fungi incertae sedis</taxon>
        <taxon>Zoopagomycota</taxon>
        <taxon>Entomophthoromycotina</taxon>
        <taxon>Entomophthoromycetes</taxon>
        <taxon>Entomophthorales</taxon>
        <taxon>Ancylistaceae</taxon>
        <taxon>Conidiobolus</taxon>
    </lineage>
</organism>
<name>A0A137PFK0_CONC2</name>
<accession>A0A137PFK0</accession>
<dbReference type="AlphaFoldDB" id="A0A137PFK0"/>
<evidence type="ECO:0000256" key="1">
    <source>
        <dbReference type="SAM" id="MobiDB-lite"/>
    </source>
</evidence>
<feature type="compositionally biased region" description="Polar residues" evidence="1">
    <location>
        <begin position="104"/>
        <end position="140"/>
    </location>
</feature>
<reference evidence="2 3" key="1">
    <citation type="journal article" date="2015" name="Genome Biol. Evol.">
        <title>Phylogenomic analyses indicate that early fungi evolved digesting cell walls of algal ancestors of land plants.</title>
        <authorList>
            <person name="Chang Y."/>
            <person name="Wang S."/>
            <person name="Sekimoto S."/>
            <person name="Aerts A.L."/>
            <person name="Choi C."/>
            <person name="Clum A."/>
            <person name="LaButti K.M."/>
            <person name="Lindquist E.A."/>
            <person name="Yee Ngan C."/>
            <person name="Ohm R.A."/>
            <person name="Salamov A.A."/>
            <person name="Grigoriev I.V."/>
            <person name="Spatafora J.W."/>
            <person name="Berbee M.L."/>
        </authorList>
    </citation>
    <scope>NUCLEOTIDE SEQUENCE [LARGE SCALE GENOMIC DNA]</scope>
    <source>
        <strain evidence="2 3">NRRL 28638</strain>
    </source>
</reference>
<dbReference type="OrthoDB" id="2272836at2759"/>
<dbReference type="EMBL" id="KQ964431">
    <property type="protein sequence ID" value="KXN73779.1"/>
    <property type="molecule type" value="Genomic_DNA"/>
</dbReference>
<feature type="compositionally biased region" description="Low complexity" evidence="1">
    <location>
        <begin position="161"/>
        <end position="182"/>
    </location>
</feature>
<evidence type="ECO:0000313" key="3">
    <source>
        <dbReference type="Proteomes" id="UP000070444"/>
    </source>
</evidence>
<dbReference type="STRING" id="796925.A0A137PFK0"/>
<keyword evidence="3" id="KW-1185">Reference proteome</keyword>
<feature type="region of interest" description="Disordered" evidence="1">
    <location>
        <begin position="222"/>
        <end position="251"/>
    </location>
</feature>